<dbReference type="PANTHER" id="PTHR46401">
    <property type="entry name" value="GLYCOSYLTRANSFERASE WBBK-RELATED"/>
    <property type="match status" value="1"/>
</dbReference>
<dbReference type="InterPro" id="IPR028098">
    <property type="entry name" value="Glyco_trans_4-like_N"/>
</dbReference>
<evidence type="ECO:0000313" key="4">
    <source>
        <dbReference type="EMBL" id="OGY23241.1"/>
    </source>
</evidence>
<evidence type="ECO:0000259" key="2">
    <source>
        <dbReference type="Pfam" id="PF00534"/>
    </source>
</evidence>
<protein>
    <recommendedName>
        <fullName evidence="6">Glycosyl transferase family 1 domain-containing protein</fullName>
    </recommendedName>
</protein>
<dbReference type="PANTHER" id="PTHR46401:SF2">
    <property type="entry name" value="GLYCOSYLTRANSFERASE WBBK-RELATED"/>
    <property type="match status" value="1"/>
</dbReference>
<dbReference type="SUPFAM" id="SSF53756">
    <property type="entry name" value="UDP-Glycosyltransferase/glycogen phosphorylase"/>
    <property type="match status" value="1"/>
</dbReference>
<evidence type="ECO:0008006" key="6">
    <source>
        <dbReference type="Google" id="ProtNLM"/>
    </source>
</evidence>
<accession>A0A1G1W6I6</accession>
<dbReference type="GO" id="GO:0009103">
    <property type="term" value="P:lipopolysaccharide biosynthetic process"/>
    <property type="evidence" value="ECO:0007669"/>
    <property type="project" value="TreeGrafter"/>
</dbReference>
<dbReference type="Proteomes" id="UP000176631">
    <property type="component" value="Unassembled WGS sequence"/>
</dbReference>
<dbReference type="GO" id="GO:0016757">
    <property type="term" value="F:glycosyltransferase activity"/>
    <property type="evidence" value="ECO:0007669"/>
    <property type="project" value="InterPro"/>
</dbReference>
<dbReference type="AlphaFoldDB" id="A0A1G1W6I6"/>
<dbReference type="Gene3D" id="3.40.50.2000">
    <property type="entry name" value="Glycogen Phosphorylase B"/>
    <property type="match status" value="2"/>
</dbReference>
<organism evidence="4 5">
    <name type="scientific">Candidatus Woykebacteria bacterium RBG_13_40_15</name>
    <dbReference type="NCBI Taxonomy" id="1802593"/>
    <lineage>
        <taxon>Bacteria</taxon>
        <taxon>Candidatus Woykeibacteriota</taxon>
    </lineage>
</organism>
<dbReference type="CDD" id="cd03809">
    <property type="entry name" value="GT4_MtfB-like"/>
    <property type="match status" value="1"/>
</dbReference>
<dbReference type="STRING" id="1802593.A2172_02610"/>
<keyword evidence="1" id="KW-0808">Transferase</keyword>
<dbReference type="Pfam" id="PF00534">
    <property type="entry name" value="Glycos_transf_1"/>
    <property type="match status" value="1"/>
</dbReference>
<name>A0A1G1W6I6_9BACT</name>
<dbReference type="EMBL" id="MHCP01000028">
    <property type="protein sequence ID" value="OGY23241.1"/>
    <property type="molecule type" value="Genomic_DNA"/>
</dbReference>
<gene>
    <name evidence="4" type="ORF">A2172_02610</name>
</gene>
<comment type="caution">
    <text evidence="4">The sequence shown here is derived from an EMBL/GenBank/DDBJ whole genome shotgun (WGS) entry which is preliminary data.</text>
</comment>
<dbReference type="InterPro" id="IPR001296">
    <property type="entry name" value="Glyco_trans_1"/>
</dbReference>
<evidence type="ECO:0000259" key="3">
    <source>
        <dbReference type="Pfam" id="PF13439"/>
    </source>
</evidence>
<reference evidence="4 5" key="1">
    <citation type="journal article" date="2016" name="Nat. Commun.">
        <title>Thousands of microbial genomes shed light on interconnected biogeochemical processes in an aquifer system.</title>
        <authorList>
            <person name="Anantharaman K."/>
            <person name="Brown C.T."/>
            <person name="Hug L.A."/>
            <person name="Sharon I."/>
            <person name="Castelle C.J."/>
            <person name="Probst A.J."/>
            <person name="Thomas B.C."/>
            <person name="Singh A."/>
            <person name="Wilkins M.J."/>
            <person name="Karaoz U."/>
            <person name="Brodie E.L."/>
            <person name="Williams K.H."/>
            <person name="Hubbard S.S."/>
            <person name="Banfield J.F."/>
        </authorList>
    </citation>
    <scope>NUCLEOTIDE SEQUENCE [LARGE SCALE GENOMIC DNA]</scope>
</reference>
<sequence length="375" mass="42670">MIIGIDASRISKEIKTGTENYSSDLIKGLSLVDNKNRYVLYFNKIPQFFEISHPNFSTKIIRSPRLWTQVRLAWECLLFPPDILFVPAHTIPVIRRPSLKTIVTVHDLGAEFLEAYHQFPQKLYLNWSTEFVAKYATHLIAVSNSTKRDLMKTLKVPANRISVVYEGVNRGVFMPKRTEEIDKVAAKYGLSEKYFLYVGTIQPRKNLARVIEAFAKANLSRTKLVLVGEKGWLSDNIYDMPRKLSIENKVKFLGFVPTEDLPALYSGAVAFVFPSLYEGFGLPILEAFACGCPVMTSNFGATEEIARRAAFLVNPKKIDGISEGFRNLAVDTDLRNKLRSLGFERIEDFSWEKTATETLKVFDKVYRKGTEINEN</sequence>
<feature type="domain" description="Glycosyl transferase family 1" evidence="2">
    <location>
        <begin position="191"/>
        <end position="340"/>
    </location>
</feature>
<dbReference type="Pfam" id="PF13439">
    <property type="entry name" value="Glyco_transf_4"/>
    <property type="match status" value="1"/>
</dbReference>
<feature type="domain" description="Glycosyltransferase subfamily 4-like N-terminal" evidence="3">
    <location>
        <begin position="63"/>
        <end position="169"/>
    </location>
</feature>
<proteinExistence type="predicted"/>
<dbReference type="FunFam" id="3.40.50.2000:FF:000119">
    <property type="entry name" value="Glycosyl transferase group 1"/>
    <property type="match status" value="1"/>
</dbReference>
<evidence type="ECO:0000256" key="1">
    <source>
        <dbReference type="ARBA" id="ARBA00022679"/>
    </source>
</evidence>
<evidence type="ECO:0000313" key="5">
    <source>
        <dbReference type="Proteomes" id="UP000176631"/>
    </source>
</evidence>